<protein>
    <submittedName>
        <fullName evidence="5">Predicted dehydrogenase</fullName>
    </submittedName>
</protein>
<feature type="domain" description="GFO/IDH/MocA-like oxidoreductase" evidence="4">
    <location>
        <begin position="137"/>
        <end position="260"/>
    </location>
</feature>
<keyword evidence="6" id="KW-1185">Reference proteome</keyword>
<dbReference type="SUPFAM" id="SSF55347">
    <property type="entry name" value="Glyceraldehyde-3-phosphate dehydrogenase-like, C-terminal domain"/>
    <property type="match status" value="1"/>
</dbReference>
<dbReference type="PANTHER" id="PTHR42840">
    <property type="entry name" value="NAD(P)-BINDING ROSSMANN-FOLD SUPERFAMILY PROTEIN-RELATED"/>
    <property type="match status" value="1"/>
</dbReference>
<evidence type="ECO:0000259" key="4">
    <source>
        <dbReference type="Pfam" id="PF22725"/>
    </source>
</evidence>
<dbReference type="AlphaFoldDB" id="A0A1I5THE5"/>
<dbReference type="InterPro" id="IPR036291">
    <property type="entry name" value="NAD(P)-bd_dom_sf"/>
</dbReference>
<accession>A0A1I5THE5</accession>
<dbReference type="InterPro" id="IPR000683">
    <property type="entry name" value="Gfo/Idh/MocA-like_OxRdtase_N"/>
</dbReference>
<reference evidence="5 6" key="1">
    <citation type="submission" date="2016-10" db="EMBL/GenBank/DDBJ databases">
        <authorList>
            <person name="de Groot N.N."/>
        </authorList>
    </citation>
    <scope>NUCLEOTIDE SEQUENCE [LARGE SCALE GENOMIC DNA]</scope>
    <source>
        <strain evidence="5 6">DSM 20678</strain>
    </source>
</reference>
<dbReference type="SUPFAM" id="SSF51735">
    <property type="entry name" value="NAD(P)-binding Rossmann-fold domains"/>
    <property type="match status" value="1"/>
</dbReference>
<dbReference type="STRING" id="937334.SAMN05444406_104128"/>
<proteinExistence type="inferred from homology"/>
<dbReference type="InterPro" id="IPR055170">
    <property type="entry name" value="GFO_IDH_MocA-like_dom"/>
</dbReference>
<keyword evidence="2" id="KW-0560">Oxidoreductase</keyword>
<dbReference type="PANTHER" id="PTHR42840:SF3">
    <property type="entry name" value="BINDING ROSSMANN FOLD OXIDOREDUCTASE, PUTATIVE (AFU_ORTHOLOGUE AFUA_2G10240)-RELATED"/>
    <property type="match status" value="1"/>
</dbReference>
<dbReference type="Pfam" id="PF01408">
    <property type="entry name" value="GFO_IDH_MocA"/>
    <property type="match status" value="1"/>
</dbReference>
<dbReference type="OrthoDB" id="9783105at2"/>
<dbReference type="Gene3D" id="3.40.50.720">
    <property type="entry name" value="NAD(P)-binding Rossmann-like Domain"/>
    <property type="match status" value="1"/>
</dbReference>
<dbReference type="Gene3D" id="3.30.360.10">
    <property type="entry name" value="Dihydrodipicolinate Reductase, domain 2"/>
    <property type="match status" value="1"/>
</dbReference>
<dbReference type="GO" id="GO:0016491">
    <property type="term" value="F:oxidoreductase activity"/>
    <property type="evidence" value="ECO:0007669"/>
    <property type="project" value="UniProtKB-KW"/>
</dbReference>
<gene>
    <name evidence="5" type="ORF">SAMN05444406_104128</name>
</gene>
<evidence type="ECO:0000256" key="2">
    <source>
        <dbReference type="ARBA" id="ARBA00023002"/>
    </source>
</evidence>
<name>A0A1I5THE5_9FIRM</name>
<dbReference type="Proteomes" id="UP000198577">
    <property type="component" value="Unassembled WGS sequence"/>
</dbReference>
<evidence type="ECO:0000313" key="6">
    <source>
        <dbReference type="Proteomes" id="UP000198577"/>
    </source>
</evidence>
<organism evidence="5 6">
    <name type="scientific">Caldicoprobacter faecalis</name>
    <dbReference type="NCBI Taxonomy" id="937334"/>
    <lineage>
        <taxon>Bacteria</taxon>
        <taxon>Bacillati</taxon>
        <taxon>Bacillota</taxon>
        <taxon>Clostridia</taxon>
        <taxon>Caldicoprobacterales</taxon>
        <taxon>Caldicoprobacteraceae</taxon>
        <taxon>Caldicoprobacter</taxon>
    </lineage>
</organism>
<dbReference type="GO" id="GO:0000166">
    <property type="term" value="F:nucleotide binding"/>
    <property type="evidence" value="ECO:0007669"/>
    <property type="project" value="InterPro"/>
</dbReference>
<dbReference type="EMBL" id="FOXR01000004">
    <property type="protein sequence ID" value="SFP82479.1"/>
    <property type="molecule type" value="Genomic_DNA"/>
</dbReference>
<dbReference type="Pfam" id="PF22725">
    <property type="entry name" value="GFO_IDH_MocA_C3"/>
    <property type="match status" value="1"/>
</dbReference>
<sequence>MGRKVRVLIVGSAFAADFHLYAYSRCRDIAEVVAITGRNKEKAHALLKKYGLENCAVYDDYMRAIQEVDCDVVDICLPNYLHHEVAIAALNRGRHVICEKPLATTVEDGMDMVETANRVGKKLYYAEDWLFAPALNRAIEIIEEGAIGKPVFIRARECHSGSHSPYAQTIQYCGGGCLIHLGIHPIGFILALKEGKWTELTASISGGLGNNLMHKKLEGEDWACCIMKFADGTSAVVESNYVTKGGMEDVIDIYGTEGCLHVDITFSSPITCYSIPGLKYTVEKAEITTGWSKPAVDERFNLGYVDEIRHFMECALKDEDAKVGLRGVDGLEALRVVHLAYKSAKEGITIKNERIGVRP</sequence>
<comment type="similarity">
    <text evidence="1">Belongs to the Gfo/Idh/MocA family.</text>
</comment>
<evidence type="ECO:0000256" key="1">
    <source>
        <dbReference type="ARBA" id="ARBA00010928"/>
    </source>
</evidence>
<evidence type="ECO:0000313" key="5">
    <source>
        <dbReference type="EMBL" id="SFP82479.1"/>
    </source>
</evidence>
<dbReference type="RefSeq" id="WP_025747227.1">
    <property type="nucleotide sequence ID" value="NZ_FOXR01000004.1"/>
</dbReference>
<feature type="domain" description="Gfo/Idh/MocA-like oxidoreductase N-terminal" evidence="3">
    <location>
        <begin position="5"/>
        <end position="124"/>
    </location>
</feature>
<evidence type="ECO:0000259" key="3">
    <source>
        <dbReference type="Pfam" id="PF01408"/>
    </source>
</evidence>